<evidence type="ECO:0000313" key="2">
    <source>
        <dbReference type="Proteomes" id="UP000685013"/>
    </source>
</evidence>
<accession>A0AAV6LYL2</accession>
<dbReference type="AlphaFoldDB" id="A0AAV6LYL2"/>
<organism evidence="1 2">
    <name type="scientific">Cucurbita argyrosperma subsp. sororia</name>
    <dbReference type="NCBI Taxonomy" id="37648"/>
    <lineage>
        <taxon>Eukaryota</taxon>
        <taxon>Viridiplantae</taxon>
        <taxon>Streptophyta</taxon>
        <taxon>Embryophyta</taxon>
        <taxon>Tracheophyta</taxon>
        <taxon>Spermatophyta</taxon>
        <taxon>Magnoliopsida</taxon>
        <taxon>eudicotyledons</taxon>
        <taxon>Gunneridae</taxon>
        <taxon>Pentapetalae</taxon>
        <taxon>rosids</taxon>
        <taxon>fabids</taxon>
        <taxon>Cucurbitales</taxon>
        <taxon>Cucurbitaceae</taxon>
        <taxon>Cucurbiteae</taxon>
        <taxon>Cucurbita</taxon>
    </lineage>
</organism>
<comment type="caution">
    <text evidence="1">The sequence shown here is derived from an EMBL/GenBank/DDBJ whole genome shotgun (WGS) entry which is preliminary data.</text>
</comment>
<reference evidence="1 2" key="1">
    <citation type="journal article" date="2021" name="Hortic Res">
        <title>The domestication of Cucurbita argyrosperma as revealed by the genome of its wild relative.</title>
        <authorList>
            <person name="Barrera-Redondo J."/>
            <person name="Sanchez-de la Vega G."/>
            <person name="Aguirre-Liguori J.A."/>
            <person name="Castellanos-Morales G."/>
            <person name="Gutierrez-Guerrero Y.T."/>
            <person name="Aguirre-Dugua X."/>
            <person name="Aguirre-Planter E."/>
            <person name="Tenaillon M.I."/>
            <person name="Lira-Saade R."/>
            <person name="Eguiarte L.E."/>
        </authorList>
    </citation>
    <scope>NUCLEOTIDE SEQUENCE [LARGE SCALE GENOMIC DNA]</scope>
    <source>
        <strain evidence="1">JBR-2021</strain>
    </source>
</reference>
<gene>
    <name evidence="1" type="ORF">SDJN03_28790</name>
</gene>
<evidence type="ECO:0000313" key="1">
    <source>
        <dbReference type="EMBL" id="KAG6572062.1"/>
    </source>
</evidence>
<name>A0AAV6LYL2_9ROSI</name>
<feature type="non-terminal residue" evidence="1">
    <location>
        <position position="1"/>
    </location>
</feature>
<sequence length="81" mass="9429">MPAFPHKEFNIESTMQRRTRFFYLICFTCNCTKRTFCLVDLCPCSIHADLEKGFQGGGRFDFTNQTDECLVRGENVGYKED</sequence>
<dbReference type="Proteomes" id="UP000685013">
    <property type="component" value="Chromosome 19"/>
</dbReference>
<keyword evidence="2" id="KW-1185">Reference proteome</keyword>
<dbReference type="EMBL" id="JAGKQH010000019">
    <property type="protein sequence ID" value="KAG6572062.1"/>
    <property type="molecule type" value="Genomic_DNA"/>
</dbReference>
<protein>
    <submittedName>
        <fullName evidence="1">Uncharacterized protein</fullName>
    </submittedName>
</protein>
<proteinExistence type="predicted"/>